<organism evidence="1 2">
    <name type="scientific">Comamonas testosteroni (strain DSM 14576 / KF-1)</name>
    <name type="common">Pseudomonas testosteroni</name>
    <dbReference type="NCBI Taxonomy" id="399795"/>
    <lineage>
        <taxon>Bacteria</taxon>
        <taxon>Pseudomonadati</taxon>
        <taxon>Pseudomonadota</taxon>
        <taxon>Betaproteobacteria</taxon>
        <taxon>Burkholderiales</taxon>
        <taxon>Comamonadaceae</taxon>
        <taxon>Comamonas</taxon>
    </lineage>
</organism>
<accession>B7X4J3</accession>
<evidence type="ECO:0000313" key="1">
    <source>
        <dbReference type="EMBL" id="EED66799.1"/>
    </source>
</evidence>
<proteinExistence type="predicted"/>
<protein>
    <submittedName>
        <fullName evidence="1">Uncharacterized protein</fullName>
    </submittedName>
</protein>
<evidence type="ECO:0000313" key="2">
    <source>
        <dbReference type="Proteomes" id="UP000003039"/>
    </source>
</evidence>
<name>B7X4J3_COMTK</name>
<gene>
    <name evidence="1" type="ORF">CtesDRAFT_PD1745</name>
</gene>
<sequence length="57" mass="6028">MTTAVNFAGPPGPQVMPVIRVLQASADNAAARQALNACVLEDEGHRLSCQRHLSNSI</sequence>
<comment type="caution">
    <text evidence="1">The sequence shown here is derived from an EMBL/GenBank/DDBJ whole genome shotgun (WGS) entry which is preliminary data.</text>
</comment>
<reference evidence="1 2" key="1">
    <citation type="journal article" date="2004" name="Appl. Environ. Microbiol.">
        <title>Mineralization of individual congeners of linear alkylbenzenesulfonate by defined pairs of heterotrophic bacteria.</title>
        <authorList>
            <person name="Schleheck D."/>
            <person name="Knepper T.P."/>
            <person name="Fischer K."/>
            <person name="Cook A.M."/>
        </authorList>
    </citation>
    <scope>NUCLEOTIDE SEQUENCE [LARGE SCALE GENOMIC DNA]</scope>
    <source>
        <strain evidence="2">DSM 14576 / KF-1</strain>
    </source>
</reference>
<dbReference type="EMBL" id="AAUJ02000001">
    <property type="protein sequence ID" value="EED66799.1"/>
    <property type="molecule type" value="Genomic_DNA"/>
</dbReference>
<dbReference type="AlphaFoldDB" id="B7X4J3"/>
<dbReference type="Proteomes" id="UP000003039">
    <property type="component" value="Unassembled WGS sequence"/>
</dbReference>